<dbReference type="CDD" id="cd06267">
    <property type="entry name" value="PBP1_LacI_sugar_binding-like"/>
    <property type="match status" value="1"/>
</dbReference>
<protein>
    <submittedName>
        <fullName evidence="5">LacI family transcriptional regulator</fullName>
    </submittedName>
</protein>
<keyword evidence="3" id="KW-0804">Transcription</keyword>
<dbReference type="SUPFAM" id="SSF47413">
    <property type="entry name" value="lambda repressor-like DNA-binding domains"/>
    <property type="match status" value="1"/>
</dbReference>
<dbReference type="GO" id="GO:0003700">
    <property type="term" value="F:DNA-binding transcription factor activity"/>
    <property type="evidence" value="ECO:0007669"/>
    <property type="project" value="TreeGrafter"/>
</dbReference>
<sequence>MMKARPATQADVAELAGVSRGLVSLALSGGGRMSQHTRERILSAARALNYQPHSAAAELAGGDSHRLLLVLPYLDNPYFDQLSRALRKAAEKVGYSLLVMVSDRMPEREQEVIKQVLQMRPAGVIFAGITLDTGAVLELSQRINLCLLDRQLGDNTVWVTRLDEIAAATQVIRHLAKQGYSHLYFATPTSTRMEPIVYERLEACQLVAAQERVPFKILKSHWDCQANLELLTKSHDAGHCAIIAFNDLLAIDYAAAVYRSDWRMGPDVGMVSYDNTRMAAHPEFALSSIDQNLEKMAALSVKALVDPPSPAPQMQLIEPFLQVRASSLRSARVS</sequence>
<accession>A0A9E7AGY5</accession>
<dbReference type="SUPFAM" id="SSF53822">
    <property type="entry name" value="Periplasmic binding protein-like I"/>
    <property type="match status" value="1"/>
</dbReference>
<dbReference type="InterPro" id="IPR001761">
    <property type="entry name" value="Peripla_BP/Lac1_sug-bd_dom"/>
</dbReference>
<organism evidence="5 6">
    <name type="scientific">Actinomyces graevenitzii</name>
    <dbReference type="NCBI Taxonomy" id="55565"/>
    <lineage>
        <taxon>Bacteria</taxon>
        <taxon>Bacillati</taxon>
        <taxon>Actinomycetota</taxon>
        <taxon>Actinomycetes</taxon>
        <taxon>Actinomycetales</taxon>
        <taxon>Actinomycetaceae</taxon>
        <taxon>Actinomyces</taxon>
    </lineage>
</organism>
<dbReference type="PANTHER" id="PTHR30146:SF109">
    <property type="entry name" value="HTH-TYPE TRANSCRIPTIONAL REGULATOR GALS"/>
    <property type="match status" value="1"/>
</dbReference>
<dbReference type="GO" id="GO:0000976">
    <property type="term" value="F:transcription cis-regulatory region binding"/>
    <property type="evidence" value="ECO:0007669"/>
    <property type="project" value="TreeGrafter"/>
</dbReference>
<evidence type="ECO:0000256" key="1">
    <source>
        <dbReference type="ARBA" id="ARBA00023015"/>
    </source>
</evidence>
<gene>
    <name evidence="5" type="ORF">M3I41_07325</name>
</gene>
<feature type="domain" description="HTH lacI-type" evidence="4">
    <location>
        <begin position="7"/>
        <end position="61"/>
    </location>
</feature>
<name>A0A9E7AGY5_9ACTO</name>
<dbReference type="InterPro" id="IPR010982">
    <property type="entry name" value="Lambda_DNA-bd_dom_sf"/>
</dbReference>
<dbReference type="PROSITE" id="PS50932">
    <property type="entry name" value="HTH_LACI_2"/>
    <property type="match status" value="1"/>
</dbReference>
<proteinExistence type="predicted"/>
<evidence type="ECO:0000256" key="3">
    <source>
        <dbReference type="ARBA" id="ARBA00023163"/>
    </source>
</evidence>
<evidence type="ECO:0000313" key="6">
    <source>
        <dbReference type="Proteomes" id="UP000830236"/>
    </source>
</evidence>
<dbReference type="EMBL" id="CP097095">
    <property type="protein sequence ID" value="UQF79391.1"/>
    <property type="molecule type" value="Genomic_DNA"/>
</dbReference>
<evidence type="ECO:0000259" key="4">
    <source>
        <dbReference type="PROSITE" id="PS50932"/>
    </source>
</evidence>
<reference evidence="5" key="1">
    <citation type="submission" date="2022-05" db="EMBL/GenBank/DDBJ databases">
        <title>Using nanopore sequencing to obtain complete genomes from saliva samples.</title>
        <authorList>
            <person name="Baker J.L."/>
        </authorList>
    </citation>
    <scope>NUCLEOTIDE SEQUENCE</scope>
    <source>
        <strain evidence="5">JCVI-JB-Ag32</strain>
    </source>
</reference>
<evidence type="ECO:0000256" key="2">
    <source>
        <dbReference type="ARBA" id="ARBA00023125"/>
    </source>
</evidence>
<dbReference type="PANTHER" id="PTHR30146">
    <property type="entry name" value="LACI-RELATED TRANSCRIPTIONAL REPRESSOR"/>
    <property type="match status" value="1"/>
</dbReference>
<dbReference type="Gene3D" id="3.40.50.2300">
    <property type="match status" value="2"/>
</dbReference>
<dbReference type="AlphaFoldDB" id="A0A9E7AGY5"/>
<dbReference type="CDD" id="cd01392">
    <property type="entry name" value="HTH_LacI"/>
    <property type="match status" value="1"/>
</dbReference>
<dbReference type="Proteomes" id="UP000830236">
    <property type="component" value="Chromosome"/>
</dbReference>
<dbReference type="Pfam" id="PF00532">
    <property type="entry name" value="Peripla_BP_1"/>
    <property type="match status" value="1"/>
</dbReference>
<evidence type="ECO:0000313" key="5">
    <source>
        <dbReference type="EMBL" id="UQF79391.1"/>
    </source>
</evidence>
<dbReference type="Gene3D" id="1.10.260.40">
    <property type="entry name" value="lambda repressor-like DNA-binding domains"/>
    <property type="match status" value="1"/>
</dbReference>
<dbReference type="SMART" id="SM00354">
    <property type="entry name" value="HTH_LACI"/>
    <property type="match status" value="1"/>
</dbReference>
<dbReference type="InterPro" id="IPR000843">
    <property type="entry name" value="HTH_LacI"/>
</dbReference>
<dbReference type="KEGG" id="agh:M3I41_07325"/>
<keyword evidence="1" id="KW-0805">Transcription regulation</keyword>
<dbReference type="Pfam" id="PF00356">
    <property type="entry name" value="LacI"/>
    <property type="match status" value="1"/>
</dbReference>
<keyword evidence="2" id="KW-0238">DNA-binding</keyword>
<dbReference type="InterPro" id="IPR028082">
    <property type="entry name" value="Peripla_BP_I"/>
</dbReference>